<dbReference type="InterPro" id="IPR001650">
    <property type="entry name" value="Helicase_C-like"/>
</dbReference>
<comment type="caution">
    <text evidence="13">The sequence shown here is derived from an EMBL/GenBank/DDBJ whole genome shotgun (WGS) entry which is preliminary data.</text>
</comment>
<feature type="compositionally biased region" description="Basic and acidic residues" evidence="9">
    <location>
        <begin position="37"/>
        <end position="59"/>
    </location>
</feature>
<dbReference type="OrthoDB" id="4310724at2759"/>
<keyword evidence="5 8" id="KW-0694">RNA-binding</keyword>
<dbReference type="GO" id="GO:0003724">
    <property type="term" value="F:RNA helicase activity"/>
    <property type="evidence" value="ECO:0007669"/>
    <property type="project" value="UniProtKB-EC"/>
</dbReference>
<dbReference type="GO" id="GO:0005524">
    <property type="term" value="F:ATP binding"/>
    <property type="evidence" value="ECO:0007669"/>
    <property type="project" value="UniProtKB-UniRule"/>
</dbReference>
<dbReference type="Pfam" id="PF00270">
    <property type="entry name" value="DEAD"/>
    <property type="match status" value="1"/>
</dbReference>
<reference evidence="13 14" key="1">
    <citation type="journal article" date="2018" name="Sci. Rep.">
        <title>Genomic signatures of local adaptation to the degree of environmental predictability in rotifers.</title>
        <authorList>
            <person name="Franch-Gras L."/>
            <person name="Hahn C."/>
            <person name="Garcia-Roger E.M."/>
            <person name="Carmona M.J."/>
            <person name="Serra M."/>
            <person name="Gomez A."/>
        </authorList>
    </citation>
    <scope>NUCLEOTIDE SEQUENCE [LARGE SCALE GENOMIC DNA]</scope>
    <source>
        <strain evidence="13">HYR1</strain>
    </source>
</reference>
<comment type="catalytic activity">
    <reaction evidence="8">
        <text>ATP + H2O = ADP + phosphate + H(+)</text>
        <dbReference type="Rhea" id="RHEA:13065"/>
        <dbReference type="ChEBI" id="CHEBI:15377"/>
        <dbReference type="ChEBI" id="CHEBI:15378"/>
        <dbReference type="ChEBI" id="CHEBI:30616"/>
        <dbReference type="ChEBI" id="CHEBI:43474"/>
        <dbReference type="ChEBI" id="CHEBI:456216"/>
        <dbReference type="EC" id="3.6.4.13"/>
    </reaction>
</comment>
<evidence type="ECO:0000313" key="14">
    <source>
        <dbReference type="Proteomes" id="UP000276133"/>
    </source>
</evidence>
<dbReference type="CDD" id="cd18787">
    <property type="entry name" value="SF2_C_DEAD"/>
    <property type="match status" value="1"/>
</dbReference>
<feature type="domain" description="Helicase C-terminal" evidence="11">
    <location>
        <begin position="409"/>
        <end position="556"/>
    </location>
</feature>
<comment type="domain">
    <text evidence="8">The Q motif is unique to and characteristic of the DEAD box family of RNA helicases and controls ATP binding and hydrolysis.</text>
</comment>
<dbReference type="SMART" id="SM00490">
    <property type="entry name" value="HELICc"/>
    <property type="match status" value="1"/>
</dbReference>
<feature type="short sequence motif" description="Q motif" evidence="6">
    <location>
        <begin position="135"/>
        <end position="163"/>
    </location>
</feature>
<evidence type="ECO:0000256" key="9">
    <source>
        <dbReference type="SAM" id="MobiDB-lite"/>
    </source>
</evidence>
<protein>
    <recommendedName>
        <fullName evidence="8">ATP-dependent RNA helicase</fullName>
        <ecNumber evidence="8">3.6.4.13</ecNumber>
    </recommendedName>
</protein>
<evidence type="ECO:0000256" key="5">
    <source>
        <dbReference type="ARBA" id="ARBA00022884"/>
    </source>
</evidence>
<evidence type="ECO:0000256" key="2">
    <source>
        <dbReference type="ARBA" id="ARBA00022801"/>
    </source>
</evidence>
<name>A0A3M7R728_BRAPC</name>
<dbReference type="EC" id="3.6.4.13" evidence="8"/>
<dbReference type="InterPro" id="IPR000629">
    <property type="entry name" value="RNA-helicase_DEAD-box_CS"/>
</dbReference>
<dbReference type="Pfam" id="PF00271">
    <property type="entry name" value="Helicase_C"/>
    <property type="match status" value="1"/>
</dbReference>
<evidence type="ECO:0000256" key="7">
    <source>
        <dbReference type="RuleBase" id="RU000492"/>
    </source>
</evidence>
<dbReference type="InterPro" id="IPR011545">
    <property type="entry name" value="DEAD/DEAH_box_helicase_dom"/>
</dbReference>
<dbReference type="PROSITE" id="PS00039">
    <property type="entry name" value="DEAD_ATP_HELICASE"/>
    <property type="match status" value="1"/>
</dbReference>
<feature type="domain" description="DEAD-box RNA helicase Q" evidence="12">
    <location>
        <begin position="135"/>
        <end position="163"/>
    </location>
</feature>
<dbReference type="Proteomes" id="UP000276133">
    <property type="component" value="Unassembled WGS sequence"/>
</dbReference>
<organism evidence="13 14">
    <name type="scientific">Brachionus plicatilis</name>
    <name type="common">Marine rotifer</name>
    <name type="synonym">Brachionus muelleri</name>
    <dbReference type="NCBI Taxonomy" id="10195"/>
    <lineage>
        <taxon>Eukaryota</taxon>
        <taxon>Metazoa</taxon>
        <taxon>Spiralia</taxon>
        <taxon>Gnathifera</taxon>
        <taxon>Rotifera</taxon>
        <taxon>Eurotatoria</taxon>
        <taxon>Monogononta</taxon>
        <taxon>Pseudotrocha</taxon>
        <taxon>Ploima</taxon>
        <taxon>Brachionidae</taxon>
        <taxon>Brachionus</taxon>
    </lineage>
</organism>
<dbReference type="AlphaFoldDB" id="A0A3M7R728"/>
<dbReference type="PROSITE" id="PS51195">
    <property type="entry name" value="Q_MOTIF"/>
    <property type="match status" value="1"/>
</dbReference>
<dbReference type="Gene3D" id="3.40.50.300">
    <property type="entry name" value="P-loop containing nucleotide triphosphate hydrolases"/>
    <property type="match status" value="2"/>
</dbReference>
<evidence type="ECO:0000256" key="8">
    <source>
        <dbReference type="RuleBase" id="RU365068"/>
    </source>
</evidence>
<dbReference type="GO" id="GO:0016787">
    <property type="term" value="F:hydrolase activity"/>
    <property type="evidence" value="ECO:0007669"/>
    <property type="project" value="UniProtKB-KW"/>
</dbReference>
<evidence type="ECO:0000259" key="11">
    <source>
        <dbReference type="PROSITE" id="PS51194"/>
    </source>
</evidence>
<evidence type="ECO:0000259" key="10">
    <source>
        <dbReference type="PROSITE" id="PS51192"/>
    </source>
</evidence>
<feature type="compositionally biased region" description="Basic residues" evidence="9">
    <location>
        <begin position="85"/>
        <end position="103"/>
    </location>
</feature>
<dbReference type="InterPro" id="IPR014001">
    <property type="entry name" value="Helicase_ATP-bd"/>
</dbReference>
<feature type="region of interest" description="Disordered" evidence="9">
    <location>
        <begin position="28"/>
        <end position="118"/>
    </location>
</feature>
<dbReference type="EMBL" id="REGN01004046">
    <property type="protein sequence ID" value="RNA19423.1"/>
    <property type="molecule type" value="Genomic_DNA"/>
</dbReference>
<dbReference type="GO" id="GO:0003723">
    <property type="term" value="F:RNA binding"/>
    <property type="evidence" value="ECO:0007669"/>
    <property type="project" value="UniProtKB-UniRule"/>
</dbReference>
<dbReference type="InterPro" id="IPR027417">
    <property type="entry name" value="P-loop_NTPase"/>
</dbReference>
<dbReference type="CDD" id="cd17946">
    <property type="entry name" value="DEADc_DDX24"/>
    <property type="match status" value="1"/>
</dbReference>
<evidence type="ECO:0000256" key="3">
    <source>
        <dbReference type="ARBA" id="ARBA00022806"/>
    </source>
</evidence>
<accession>A0A3M7R728</accession>
<evidence type="ECO:0000256" key="6">
    <source>
        <dbReference type="PROSITE-ProRule" id="PRU00552"/>
    </source>
</evidence>
<feature type="compositionally biased region" description="Basic residues" evidence="9">
    <location>
        <begin position="60"/>
        <end position="70"/>
    </location>
</feature>
<dbReference type="PANTHER" id="PTHR24031">
    <property type="entry name" value="RNA HELICASE"/>
    <property type="match status" value="1"/>
</dbReference>
<dbReference type="SMART" id="SM00487">
    <property type="entry name" value="DEXDc"/>
    <property type="match status" value="1"/>
</dbReference>
<evidence type="ECO:0000313" key="13">
    <source>
        <dbReference type="EMBL" id="RNA19423.1"/>
    </source>
</evidence>
<evidence type="ECO:0000256" key="1">
    <source>
        <dbReference type="ARBA" id="ARBA00022741"/>
    </source>
</evidence>
<dbReference type="STRING" id="10195.A0A3M7R728"/>
<dbReference type="PROSITE" id="PS51192">
    <property type="entry name" value="HELICASE_ATP_BIND_1"/>
    <property type="match status" value="1"/>
</dbReference>
<feature type="domain" description="Helicase ATP-binding" evidence="10">
    <location>
        <begin position="167"/>
        <end position="356"/>
    </location>
</feature>
<dbReference type="PROSITE" id="PS51194">
    <property type="entry name" value="HELICASE_CTER"/>
    <property type="match status" value="1"/>
</dbReference>
<gene>
    <name evidence="13" type="ORF">BpHYR1_030222</name>
</gene>
<dbReference type="SUPFAM" id="SSF52540">
    <property type="entry name" value="P-loop containing nucleoside triphosphate hydrolases"/>
    <property type="match status" value="1"/>
</dbReference>
<keyword evidence="1 7" id="KW-0547">Nucleotide-binding</keyword>
<keyword evidence="4 7" id="KW-0067">ATP-binding</keyword>
<dbReference type="InterPro" id="IPR014014">
    <property type="entry name" value="RNA_helicase_DEAD_Q_motif"/>
</dbReference>
<evidence type="ECO:0000256" key="4">
    <source>
        <dbReference type="ARBA" id="ARBA00022840"/>
    </source>
</evidence>
<keyword evidence="14" id="KW-1185">Reference proteome</keyword>
<keyword evidence="2 7" id="KW-0378">Hydrolase</keyword>
<comment type="function">
    <text evidence="8">RNA helicase.</text>
</comment>
<keyword evidence="3 7" id="KW-0347">Helicase</keyword>
<proteinExistence type="inferred from homology"/>
<comment type="similarity">
    <text evidence="7">Belongs to the DEAD box helicase family.</text>
</comment>
<sequence>MKISPLLEGKGLISFEEITDYSIIDEKSLKKKKRKSSEKNENVEAKKPKLLVKIEEGQAKKPKKKSKKINKVSDDFTVNGDSKNKVKKLKKNKKKSSSKKSKSQKSNSTSRLNIFKAGEDKNSEFDEQEFDQKMSAWFELMLPKELLIGLYEKGFYTPMPIQKIVIPEAIKNRSNIIGTAQTGSGKTLAFGLPILSQLIDSANSQPFEKNDSPAPQALILTPTRELAIQIKDHLQVCCRYKDIKIACVVGGISQLKQERQLSKNPEIVVATPGRLMQMIEDGHEFLNNILRIRYLVIDEADRMIEKGHFSEVEKILSLANKDEKFKAKRQNFLFSATLITKYEGDFNTGREKKEKSEAQIKREERAKLNSLVERIQMTKQPKFFDLTTQQVTAENLFESKIFCQLKEKDIYLYYFACKYQGRTLVFANSIECVRRLTNLFRLMKKNPLQLHASMDQKQRLKNLEKFNATENSFMIASDVASRGLDIPGVHHVIHYQCPRSAEIYVHRSGRTARSTHEGLSVMLISPDEINLYRKIVKIFKKDKEIKDYPIDIDYYESCKTRVNLAKKIDELQHQLNKEKSDSNWYVKNAKMMDIELDDEILKETQVDDQKVNKNRIKLSQLKQELDKNLKQMMFPKFMSKKYLEPKNVNEILKMNNSKKDALNEFKDKFKKKIKN</sequence>
<evidence type="ECO:0000259" key="12">
    <source>
        <dbReference type="PROSITE" id="PS51195"/>
    </source>
</evidence>